<dbReference type="SUPFAM" id="SSF117396">
    <property type="entry name" value="TM1631-like"/>
    <property type="match status" value="1"/>
</dbReference>
<dbReference type="KEGG" id="cthd:CDO33_09370"/>
<reference evidence="1 2" key="1">
    <citation type="submission" date="2017-06" db="EMBL/GenBank/DDBJ databases">
        <title>Investigating the central metabolism of Clostridium thermosuccinogenes.</title>
        <authorList>
            <person name="Koendjbiharie J.G."/>
            <person name="van Kranenburg R."/>
        </authorList>
    </citation>
    <scope>NUCLEOTIDE SEQUENCE [LARGE SCALE GENOMIC DNA]</scope>
    <source>
        <strain evidence="1 2">DSM 5806</strain>
    </source>
</reference>
<dbReference type="Pfam" id="PF01904">
    <property type="entry name" value="DUF72"/>
    <property type="match status" value="1"/>
</dbReference>
<comment type="caution">
    <text evidence="1">The sequence shown here is derived from an EMBL/GenBank/DDBJ whole genome shotgun (WGS) entry which is preliminary data.</text>
</comment>
<dbReference type="PANTHER" id="PTHR30348:SF13">
    <property type="entry name" value="UPF0759 PROTEIN YUNF"/>
    <property type="match status" value="1"/>
</dbReference>
<protein>
    <recommendedName>
        <fullName evidence="3">DUF72 domain-containing protein</fullName>
    </recommendedName>
</protein>
<sequence length="255" mass="30058">MIYIGTSGYSYKDWIGPFYPEGIKDSYMLEYYSQHFNFTEVNSTYYHMPRLQLFESLNKKTPDGFKFAVKLFGGFTHERSAGALEAQQFNYALLPLIESGKLTCLLAQFPYSFHYNEKNMEHLKRLKEWFENIEVVIEFRNREWIRSETMQFLKKEGLGYVCVDEPDIKGLIKNVTAVTSRISYLRMHGRNAQKWYGSEGSDRYNYLYSKDELMEWVPRIKEMEKMSSITLVAFNNHPIGKAIINARELTDMLLI</sequence>
<dbReference type="InterPro" id="IPR036520">
    <property type="entry name" value="UPF0759_sf"/>
</dbReference>
<dbReference type="OrthoDB" id="9780310at2"/>
<keyword evidence="2" id="KW-1185">Reference proteome</keyword>
<evidence type="ECO:0000313" key="2">
    <source>
        <dbReference type="Proteomes" id="UP000236151"/>
    </source>
</evidence>
<gene>
    <name evidence="1" type="ORF">CDQ84_08130</name>
</gene>
<dbReference type="AlphaFoldDB" id="A0A2K2FFJ4"/>
<dbReference type="Gene3D" id="3.20.20.410">
    <property type="entry name" value="Protein of unknown function UPF0759"/>
    <property type="match status" value="1"/>
</dbReference>
<evidence type="ECO:0000313" key="1">
    <source>
        <dbReference type="EMBL" id="PNT99581.1"/>
    </source>
</evidence>
<dbReference type="Proteomes" id="UP000236151">
    <property type="component" value="Unassembled WGS sequence"/>
</dbReference>
<dbReference type="PANTHER" id="PTHR30348">
    <property type="entry name" value="UNCHARACTERIZED PROTEIN YECE"/>
    <property type="match status" value="1"/>
</dbReference>
<dbReference type="InterPro" id="IPR002763">
    <property type="entry name" value="DUF72"/>
</dbReference>
<accession>A0A2K2FFJ4</accession>
<dbReference type="EMBL" id="NIOJ01000017">
    <property type="protein sequence ID" value="PNT99581.1"/>
    <property type="molecule type" value="Genomic_DNA"/>
</dbReference>
<name>A0A2K2FFJ4_9CLOT</name>
<evidence type="ECO:0008006" key="3">
    <source>
        <dbReference type="Google" id="ProtNLM"/>
    </source>
</evidence>
<dbReference type="RefSeq" id="WP_103081238.1">
    <property type="nucleotide sequence ID" value="NZ_CP021850.1"/>
</dbReference>
<organism evidence="1 2">
    <name type="scientific">Clostridium thermosuccinogenes</name>
    <dbReference type="NCBI Taxonomy" id="84032"/>
    <lineage>
        <taxon>Bacteria</taxon>
        <taxon>Bacillati</taxon>
        <taxon>Bacillota</taxon>
        <taxon>Clostridia</taxon>
        <taxon>Eubacteriales</taxon>
        <taxon>Clostridiaceae</taxon>
        <taxon>Clostridium</taxon>
    </lineage>
</organism>
<proteinExistence type="predicted"/>